<protein>
    <submittedName>
        <fullName evidence="3">Uncharacterized protein LOC115622857 isoform X1</fullName>
    </submittedName>
</protein>
<organism evidence="2 3">
    <name type="scientific">Drosophila lebanonensis</name>
    <name type="common">Fruit fly</name>
    <name type="synonym">Scaptodrosophila lebanonensis</name>
    <dbReference type="NCBI Taxonomy" id="7225"/>
    <lineage>
        <taxon>Eukaryota</taxon>
        <taxon>Metazoa</taxon>
        <taxon>Ecdysozoa</taxon>
        <taxon>Arthropoda</taxon>
        <taxon>Hexapoda</taxon>
        <taxon>Insecta</taxon>
        <taxon>Pterygota</taxon>
        <taxon>Neoptera</taxon>
        <taxon>Endopterygota</taxon>
        <taxon>Diptera</taxon>
        <taxon>Brachycera</taxon>
        <taxon>Muscomorpha</taxon>
        <taxon>Ephydroidea</taxon>
        <taxon>Drosophilidae</taxon>
        <taxon>Scaptodrosophila</taxon>
    </lineage>
</organism>
<dbReference type="RefSeq" id="XP_030372801.1">
    <property type="nucleotide sequence ID" value="XM_030516941.1"/>
</dbReference>
<gene>
    <name evidence="3" type="primary">LOC115622857</name>
</gene>
<reference evidence="3" key="1">
    <citation type="submission" date="2025-08" db="UniProtKB">
        <authorList>
            <consortium name="RefSeq"/>
        </authorList>
    </citation>
    <scope>IDENTIFICATION</scope>
    <source>
        <strain evidence="3">11010-0011.00</strain>
        <tissue evidence="3">Whole body</tissue>
    </source>
</reference>
<evidence type="ECO:0000256" key="1">
    <source>
        <dbReference type="SAM" id="MobiDB-lite"/>
    </source>
</evidence>
<accession>A0A6J2T791</accession>
<dbReference type="Proteomes" id="UP000504634">
    <property type="component" value="Unplaced"/>
</dbReference>
<proteinExistence type="predicted"/>
<keyword evidence="2" id="KW-1185">Reference proteome</keyword>
<dbReference type="GeneID" id="115622857"/>
<evidence type="ECO:0000313" key="2">
    <source>
        <dbReference type="Proteomes" id="UP000504634"/>
    </source>
</evidence>
<name>A0A6J2T791_DROLE</name>
<feature type="region of interest" description="Disordered" evidence="1">
    <location>
        <begin position="42"/>
        <end position="109"/>
    </location>
</feature>
<sequence>MSTDGFQARHNHFIDAIFSRINRIVADNYDPFVVRLAGRTAAGAATATPSGKPTTYAANNKSGQKAGSSNNSNSNNKRTTHKKLKNTKSEPRAADGNEEEAASTFTSAQSKLQEQLTQLQLEQQQSIKAIEQQQKQQQSAADGGSATPEVRTVFGGDEPAVSVKGAKKTGGSRGQQSHNNNNNNKHNTKKASSAAKLKAGQNANYNQPPAAGSGKDVEKLQKAEGSLSGLASLKRVGNVKVVSDPEGRNSTIKAKFTLGPLVLRVEKSFKRGSVRSVKSATARTNEMIGRIKFSVVDDRATLMSIKVQQPKQVEVESKDNHDRTREFVWRRTPKIAKLVNEKLKLAAETLFTPQGVEVVRL</sequence>
<feature type="compositionally biased region" description="Low complexity" evidence="1">
    <location>
        <begin position="42"/>
        <end position="77"/>
    </location>
</feature>
<feature type="region of interest" description="Disordered" evidence="1">
    <location>
        <begin position="132"/>
        <end position="193"/>
    </location>
</feature>
<dbReference type="AlphaFoldDB" id="A0A6J2T791"/>
<feature type="compositionally biased region" description="Low complexity" evidence="1">
    <location>
        <begin position="177"/>
        <end position="193"/>
    </location>
</feature>
<evidence type="ECO:0000313" key="3">
    <source>
        <dbReference type="RefSeq" id="XP_030372801.1"/>
    </source>
</evidence>